<gene>
    <name evidence="1" type="ORF">FKW44_022690</name>
</gene>
<proteinExistence type="predicted"/>
<accession>A0A7T8GNI9</accession>
<protein>
    <submittedName>
        <fullName evidence="1">Uncharacterized protein</fullName>
    </submittedName>
</protein>
<sequence length="65" mass="7137">MTGSTCQTKSPPTKKLKSTSAYDSILDNVGSFLSEFDMDYDEELRVEGMVTTASEEENTPTFSTS</sequence>
<dbReference type="Proteomes" id="UP000595437">
    <property type="component" value="Chromosome 17"/>
</dbReference>
<evidence type="ECO:0000313" key="2">
    <source>
        <dbReference type="Proteomes" id="UP000595437"/>
    </source>
</evidence>
<keyword evidence="2" id="KW-1185">Reference proteome</keyword>
<organism evidence="1 2">
    <name type="scientific">Caligus rogercresseyi</name>
    <name type="common">Sea louse</name>
    <dbReference type="NCBI Taxonomy" id="217165"/>
    <lineage>
        <taxon>Eukaryota</taxon>
        <taxon>Metazoa</taxon>
        <taxon>Ecdysozoa</taxon>
        <taxon>Arthropoda</taxon>
        <taxon>Crustacea</taxon>
        <taxon>Multicrustacea</taxon>
        <taxon>Hexanauplia</taxon>
        <taxon>Copepoda</taxon>
        <taxon>Siphonostomatoida</taxon>
        <taxon>Caligidae</taxon>
        <taxon>Caligus</taxon>
    </lineage>
</organism>
<dbReference type="EMBL" id="CP045906">
    <property type="protein sequence ID" value="QQP34712.1"/>
    <property type="molecule type" value="Genomic_DNA"/>
</dbReference>
<evidence type="ECO:0000313" key="1">
    <source>
        <dbReference type="EMBL" id="QQP34712.1"/>
    </source>
</evidence>
<reference evidence="2" key="1">
    <citation type="submission" date="2021-01" db="EMBL/GenBank/DDBJ databases">
        <title>Caligus Genome Assembly.</title>
        <authorList>
            <person name="Gallardo-Escarate C."/>
        </authorList>
    </citation>
    <scope>NUCLEOTIDE SEQUENCE [LARGE SCALE GENOMIC DNA]</scope>
</reference>
<dbReference type="AlphaFoldDB" id="A0A7T8GNI9"/>
<name>A0A7T8GNI9_CALRO</name>